<feature type="transmembrane region" description="Helical" evidence="1">
    <location>
        <begin position="30"/>
        <end position="57"/>
    </location>
</feature>
<dbReference type="EMBL" id="MFAH01000028">
    <property type="protein sequence ID" value="OGD71343.1"/>
    <property type="molecule type" value="Genomic_DNA"/>
</dbReference>
<feature type="transmembrane region" description="Helical" evidence="1">
    <location>
        <begin position="140"/>
        <end position="158"/>
    </location>
</feature>
<dbReference type="Proteomes" id="UP000177390">
    <property type="component" value="Unassembled WGS sequence"/>
</dbReference>
<evidence type="ECO:0000313" key="3">
    <source>
        <dbReference type="Proteomes" id="UP000177390"/>
    </source>
</evidence>
<accession>A0A1F5EVC1</accession>
<reference evidence="2 3" key="1">
    <citation type="journal article" date="2016" name="Nat. Commun.">
        <title>Thousands of microbial genomes shed light on interconnected biogeochemical processes in an aquifer system.</title>
        <authorList>
            <person name="Anantharaman K."/>
            <person name="Brown C.T."/>
            <person name="Hug L.A."/>
            <person name="Sharon I."/>
            <person name="Castelle C.J."/>
            <person name="Probst A.J."/>
            <person name="Thomas B.C."/>
            <person name="Singh A."/>
            <person name="Wilkins M.J."/>
            <person name="Karaoz U."/>
            <person name="Brodie E.L."/>
            <person name="Williams K.H."/>
            <person name="Hubbard S.S."/>
            <person name="Banfield J.F."/>
        </authorList>
    </citation>
    <scope>NUCLEOTIDE SEQUENCE [LARGE SCALE GENOMIC DNA]</scope>
</reference>
<feature type="transmembrane region" description="Helical" evidence="1">
    <location>
        <begin position="63"/>
        <end position="84"/>
    </location>
</feature>
<comment type="caution">
    <text evidence="2">The sequence shown here is derived from an EMBL/GenBank/DDBJ whole genome shotgun (WGS) entry which is preliminary data.</text>
</comment>
<gene>
    <name evidence="2" type="ORF">A3D09_01070</name>
</gene>
<dbReference type="AlphaFoldDB" id="A0A1F5EVC1"/>
<keyword evidence="1" id="KW-0472">Membrane</keyword>
<keyword evidence="1" id="KW-1133">Transmembrane helix</keyword>
<name>A0A1F5EVC1_9BACT</name>
<organism evidence="2 3">
    <name type="scientific">Candidatus Collierbacteria bacterium RIFCSPHIGHO2_02_FULL_49_10</name>
    <dbReference type="NCBI Taxonomy" id="1817723"/>
    <lineage>
        <taxon>Bacteria</taxon>
        <taxon>Candidatus Collieribacteriota</taxon>
    </lineage>
</organism>
<feature type="transmembrane region" description="Helical" evidence="1">
    <location>
        <begin position="116"/>
        <end position="133"/>
    </location>
</feature>
<proteinExistence type="predicted"/>
<evidence type="ECO:0000256" key="1">
    <source>
        <dbReference type="SAM" id="Phobius"/>
    </source>
</evidence>
<evidence type="ECO:0000313" key="2">
    <source>
        <dbReference type="EMBL" id="OGD71343.1"/>
    </source>
</evidence>
<keyword evidence="1" id="KW-0812">Transmembrane</keyword>
<sequence length="161" mass="17517">MRSALHGGLTASRARLVDPQNGDRKEKIMLGAFAVLVYLVLKWLFMAPLAPAAIWALGFLLRWYIMCSALGAIYGTFTVAAATVKSDYRGCLATIGVLVFNIFFTAIVWVVHYGSLIWGTYIMIGLTTSFGWWDLVGGGALIFLGCIVQLVELIAIFGSSD</sequence>
<protein>
    <submittedName>
        <fullName evidence="2">Uncharacterized protein</fullName>
    </submittedName>
</protein>
<feature type="transmembrane region" description="Helical" evidence="1">
    <location>
        <begin position="91"/>
        <end position="110"/>
    </location>
</feature>